<evidence type="ECO:0000313" key="3">
    <source>
        <dbReference type="Proteomes" id="UP000789572"/>
    </source>
</evidence>
<feature type="domain" description="Glutamine amidotransferase" evidence="1">
    <location>
        <begin position="25"/>
        <end position="204"/>
    </location>
</feature>
<dbReference type="SUPFAM" id="SSF52317">
    <property type="entry name" value="Class I glutamine amidotransferase-like"/>
    <property type="match status" value="1"/>
</dbReference>
<dbReference type="GO" id="GO:0005829">
    <property type="term" value="C:cytosol"/>
    <property type="evidence" value="ECO:0007669"/>
    <property type="project" value="TreeGrafter"/>
</dbReference>
<protein>
    <submittedName>
        <fullName evidence="2">7684_t:CDS:1</fullName>
    </submittedName>
</protein>
<evidence type="ECO:0000259" key="1">
    <source>
        <dbReference type="Pfam" id="PF00117"/>
    </source>
</evidence>
<dbReference type="EMBL" id="CAJVPJ010000281">
    <property type="protein sequence ID" value="CAG8505995.1"/>
    <property type="molecule type" value="Genomic_DNA"/>
</dbReference>
<dbReference type="GO" id="GO:0005634">
    <property type="term" value="C:nucleus"/>
    <property type="evidence" value="ECO:0007669"/>
    <property type="project" value="TreeGrafter"/>
</dbReference>
<dbReference type="PROSITE" id="PS51273">
    <property type="entry name" value="GATASE_TYPE_1"/>
    <property type="match status" value="1"/>
</dbReference>
<organism evidence="2 3">
    <name type="scientific">Paraglomus occultum</name>
    <dbReference type="NCBI Taxonomy" id="144539"/>
    <lineage>
        <taxon>Eukaryota</taxon>
        <taxon>Fungi</taxon>
        <taxon>Fungi incertae sedis</taxon>
        <taxon>Mucoromycota</taxon>
        <taxon>Glomeromycotina</taxon>
        <taxon>Glomeromycetes</taxon>
        <taxon>Paraglomerales</taxon>
        <taxon>Paraglomeraceae</taxon>
        <taxon>Paraglomus</taxon>
    </lineage>
</organism>
<dbReference type="PANTHER" id="PTHR42695:SF5">
    <property type="entry name" value="GLUTAMINE AMIDOTRANSFERASE YLR126C-RELATED"/>
    <property type="match status" value="1"/>
</dbReference>
<comment type="caution">
    <text evidence="2">The sequence shown here is derived from an EMBL/GenBank/DDBJ whole genome shotgun (WGS) entry which is preliminary data.</text>
</comment>
<accession>A0A9N8ZSP5</accession>
<sequence length="265" mass="29094">MSRILRLALLIADTPAPSIVSKEGDYLVQYTRLLQSSIQNYGLDVSLKIDPYDVVNEMALPTEEGLKDIDGIMITGSAASAYGDVPWINNLADFMKHVINNHPRVRVVGICFGHQIVARAMGGTVTKNPLGMEVAVTEFALTEAAKQFFKTNRNGIKIQEMHQDYVSEIPPNFVNLGSTPMCAIQGLLKPSHVLTIQGHPEFTAAVVKGILTSRVGVFSPEEVEKYSARAELEHDGIWLGKTFIEFILDGEVKADDENENATSHV</sequence>
<dbReference type="AlphaFoldDB" id="A0A9N8ZSP5"/>
<evidence type="ECO:0000313" key="2">
    <source>
        <dbReference type="EMBL" id="CAG8505995.1"/>
    </source>
</evidence>
<dbReference type="InterPro" id="IPR017926">
    <property type="entry name" value="GATASE"/>
</dbReference>
<dbReference type="Pfam" id="PF00117">
    <property type="entry name" value="GATase"/>
    <property type="match status" value="1"/>
</dbReference>
<dbReference type="Proteomes" id="UP000789572">
    <property type="component" value="Unassembled WGS sequence"/>
</dbReference>
<proteinExistence type="predicted"/>
<dbReference type="PANTHER" id="PTHR42695">
    <property type="entry name" value="GLUTAMINE AMIDOTRANSFERASE YLR126C-RELATED"/>
    <property type="match status" value="1"/>
</dbReference>
<dbReference type="Gene3D" id="3.40.50.880">
    <property type="match status" value="1"/>
</dbReference>
<dbReference type="CDD" id="cd01741">
    <property type="entry name" value="GATase1_1"/>
    <property type="match status" value="1"/>
</dbReference>
<dbReference type="OrthoDB" id="92161at2759"/>
<keyword evidence="3" id="KW-1185">Reference proteome</keyword>
<dbReference type="InterPro" id="IPR029062">
    <property type="entry name" value="Class_I_gatase-like"/>
</dbReference>
<dbReference type="InterPro" id="IPR044992">
    <property type="entry name" value="ChyE-like"/>
</dbReference>
<reference evidence="2" key="1">
    <citation type="submission" date="2021-06" db="EMBL/GenBank/DDBJ databases">
        <authorList>
            <person name="Kallberg Y."/>
            <person name="Tangrot J."/>
            <person name="Rosling A."/>
        </authorList>
    </citation>
    <scope>NUCLEOTIDE SEQUENCE</scope>
    <source>
        <strain evidence="2">IA702</strain>
    </source>
</reference>
<name>A0A9N8ZSP5_9GLOM</name>
<gene>
    <name evidence="2" type="ORF">POCULU_LOCUS2820</name>
</gene>